<keyword evidence="9" id="KW-0902">Two-component regulatory system</keyword>
<dbReference type="Pfam" id="PF21623">
    <property type="entry name" value="HK_sensor_dom_bact"/>
    <property type="match status" value="1"/>
</dbReference>
<dbReference type="InterPro" id="IPR000014">
    <property type="entry name" value="PAS"/>
</dbReference>
<gene>
    <name evidence="14" type="ORF">KP803_10060</name>
</gene>
<dbReference type="FunFam" id="3.30.70.270:FF:000001">
    <property type="entry name" value="Diguanylate cyclase domain protein"/>
    <property type="match status" value="1"/>
</dbReference>
<dbReference type="CDD" id="cd00130">
    <property type="entry name" value="PAS"/>
    <property type="match status" value="1"/>
</dbReference>
<dbReference type="GO" id="GO:0052621">
    <property type="term" value="F:diguanylate cyclase activity"/>
    <property type="evidence" value="ECO:0007669"/>
    <property type="project" value="UniProtKB-EC"/>
</dbReference>
<evidence type="ECO:0000259" key="12">
    <source>
        <dbReference type="PROSITE" id="PS50113"/>
    </source>
</evidence>
<feature type="domain" description="PAC" evidence="12">
    <location>
        <begin position="416"/>
        <end position="468"/>
    </location>
</feature>
<dbReference type="Pfam" id="PF00990">
    <property type="entry name" value="GGDEF"/>
    <property type="match status" value="1"/>
</dbReference>
<dbReference type="InterPro" id="IPR035965">
    <property type="entry name" value="PAS-like_dom_sf"/>
</dbReference>
<dbReference type="EC" id="2.7.7.65" evidence="3"/>
<evidence type="ECO:0000259" key="11">
    <source>
        <dbReference type="PROSITE" id="PS50112"/>
    </source>
</evidence>
<dbReference type="InterPro" id="IPR029151">
    <property type="entry name" value="Sensor-like_sf"/>
</dbReference>
<dbReference type="SUPFAM" id="SSF55785">
    <property type="entry name" value="PYP-like sensor domain (PAS domain)"/>
    <property type="match status" value="1"/>
</dbReference>
<evidence type="ECO:0000256" key="2">
    <source>
        <dbReference type="ARBA" id="ARBA00004533"/>
    </source>
</evidence>
<dbReference type="GO" id="GO:0016301">
    <property type="term" value="F:kinase activity"/>
    <property type="evidence" value="ECO:0007669"/>
    <property type="project" value="UniProtKB-KW"/>
</dbReference>
<reference evidence="14" key="1">
    <citation type="submission" date="2021-11" db="EMBL/GenBank/DDBJ databases">
        <title>Vibrio ZSDE26 sp. nov. and Vibrio ZSDZ34 sp. nov., isolated from coastal seawater in Qingdao.</title>
        <authorList>
            <person name="Zhang P."/>
        </authorList>
    </citation>
    <scope>NUCLEOTIDE SEQUENCE</scope>
    <source>
        <strain evidence="14">ZSDE26</strain>
    </source>
</reference>
<comment type="catalytic activity">
    <reaction evidence="10">
        <text>2 GTP = 3',3'-c-di-GMP + 2 diphosphate</text>
        <dbReference type="Rhea" id="RHEA:24898"/>
        <dbReference type="ChEBI" id="CHEBI:33019"/>
        <dbReference type="ChEBI" id="CHEBI:37565"/>
        <dbReference type="ChEBI" id="CHEBI:58805"/>
        <dbReference type="EC" id="2.7.7.65"/>
    </reaction>
</comment>
<dbReference type="NCBIfam" id="TIGR00229">
    <property type="entry name" value="sensory_box"/>
    <property type="match status" value="1"/>
</dbReference>
<evidence type="ECO:0000256" key="1">
    <source>
        <dbReference type="ARBA" id="ARBA00001946"/>
    </source>
</evidence>
<dbReference type="RefSeq" id="WP_248008692.1">
    <property type="nucleotide sequence ID" value="NZ_JAJHVV010000005.1"/>
</dbReference>
<dbReference type="SUPFAM" id="SSF55073">
    <property type="entry name" value="Nucleotide cyclase"/>
    <property type="match status" value="1"/>
</dbReference>
<evidence type="ECO:0000313" key="14">
    <source>
        <dbReference type="EMBL" id="MCK6263615.1"/>
    </source>
</evidence>
<dbReference type="InterPro" id="IPR029787">
    <property type="entry name" value="Nucleotide_cyclase"/>
</dbReference>
<evidence type="ECO:0000256" key="3">
    <source>
        <dbReference type="ARBA" id="ARBA00012528"/>
    </source>
</evidence>
<dbReference type="GO" id="GO:0005524">
    <property type="term" value="F:ATP binding"/>
    <property type="evidence" value="ECO:0007669"/>
    <property type="project" value="UniProtKB-KW"/>
</dbReference>
<sequence>MTAKPSSLLLQFILVFIILSIVPTLFFSTELKRIEERAFSLVEQETRSQLELNQLSLQAILLDIDATVEILSSNRLLHSAISEKDSLDLEAVQDLWILISRSKKYFSHLRFIDTTGQEVIRINSVDNFVEVVTDEYLQNKSHRDYFQYAQSLKQNESGSFGIDVEYEHGKILSPITPALRLITPIDINNKRHGYFIANLNFDVIYGALDNRSDDHPKPDIFKTNGFLLQSQTFSQLLGDIVPENETYNLSILLPKLWEQAKIAPSGFIFDAESWWSYSKVTLSSRLLGRDLILVLNIPDQKISQYVDHKYSDLLLLGTTVYIITALLSLIFCNWNRRHKKHSIESQIARIAMDGMSAVLISDHNNRIVSVNKEFTRLSGYALEEVKGKSPAIFSSGKHQQQFYIKMWRLLLEQGFWEGEVVNRRKDGSLLTEILRIQTVTDHKGKVVYYVGSFVDITQRKELENRLRVLSEKDALSGLWNRRKFDKQMRRETRRSRRYPTKYKSCLAIIDIDNFKRINDQLGHDEGDRVIKSVSNIILEQIRETDFLARIGGEEFGLIMPHTDLNEAEMVLNRLRIAISLDHNNSVTVSGGISDIDDSVQSSYKRSDLALYESKSSGKNCISIVTSQENEAIA</sequence>
<dbReference type="Gene3D" id="3.30.450.20">
    <property type="entry name" value="PAS domain"/>
    <property type="match status" value="3"/>
</dbReference>
<keyword evidence="6" id="KW-0547">Nucleotide-binding</keyword>
<comment type="cofactor">
    <cofactor evidence="1">
        <name>Mg(2+)</name>
        <dbReference type="ChEBI" id="CHEBI:18420"/>
    </cofactor>
</comment>
<feature type="domain" description="PAS" evidence="11">
    <location>
        <begin position="343"/>
        <end position="389"/>
    </location>
</feature>
<dbReference type="GO" id="GO:0005886">
    <property type="term" value="C:plasma membrane"/>
    <property type="evidence" value="ECO:0007669"/>
    <property type="project" value="UniProtKB-SubCell"/>
</dbReference>
<protein>
    <recommendedName>
        <fullName evidence="3">diguanylate cyclase</fullName>
        <ecNumber evidence="3">2.7.7.65</ecNumber>
    </recommendedName>
</protein>
<comment type="caution">
    <text evidence="14">The sequence shown here is derived from an EMBL/GenBank/DDBJ whole genome shotgun (WGS) entry which is preliminary data.</text>
</comment>
<keyword evidence="7" id="KW-0418">Kinase</keyword>
<dbReference type="Proteomes" id="UP001139559">
    <property type="component" value="Unassembled WGS sequence"/>
</dbReference>
<dbReference type="InterPro" id="IPR048760">
    <property type="entry name" value="VP0354-like_sensor_dom"/>
</dbReference>
<dbReference type="PROSITE" id="PS50113">
    <property type="entry name" value="PAC"/>
    <property type="match status" value="1"/>
</dbReference>
<dbReference type="SMART" id="SM00267">
    <property type="entry name" value="GGDEF"/>
    <property type="match status" value="1"/>
</dbReference>
<dbReference type="Pfam" id="PF13426">
    <property type="entry name" value="PAS_9"/>
    <property type="match status" value="1"/>
</dbReference>
<evidence type="ECO:0000256" key="6">
    <source>
        <dbReference type="ARBA" id="ARBA00022741"/>
    </source>
</evidence>
<dbReference type="CDD" id="cd01949">
    <property type="entry name" value="GGDEF"/>
    <property type="match status" value="1"/>
</dbReference>
<evidence type="ECO:0000256" key="8">
    <source>
        <dbReference type="ARBA" id="ARBA00022840"/>
    </source>
</evidence>
<keyword evidence="5" id="KW-0808">Transferase</keyword>
<keyword evidence="15" id="KW-1185">Reference proteome</keyword>
<dbReference type="InterPro" id="IPR000700">
    <property type="entry name" value="PAS-assoc_C"/>
</dbReference>
<dbReference type="NCBIfam" id="TIGR00254">
    <property type="entry name" value="GGDEF"/>
    <property type="match status" value="1"/>
</dbReference>
<dbReference type="GO" id="GO:0000160">
    <property type="term" value="P:phosphorelay signal transduction system"/>
    <property type="evidence" value="ECO:0007669"/>
    <property type="project" value="UniProtKB-KW"/>
</dbReference>
<keyword evidence="4" id="KW-0597">Phosphoprotein</keyword>
<comment type="subcellular location">
    <subcellularLocation>
        <location evidence="2">Cell inner membrane</location>
    </subcellularLocation>
</comment>
<dbReference type="SUPFAM" id="SSF103190">
    <property type="entry name" value="Sensory domain-like"/>
    <property type="match status" value="2"/>
</dbReference>
<accession>A0A9X2BI19</accession>
<evidence type="ECO:0000256" key="4">
    <source>
        <dbReference type="ARBA" id="ARBA00022553"/>
    </source>
</evidence>
<evidence type="ECO:0000256" key="10">
    <source>
        <dbReference type="ARBA" id="ARBA00034247"/>
    </source>
</evidence>
<dbReference type="InterPro" id="IPR001610">
    <property type="entry name" value="PAC"/>
</dbReference>
<dbReference type="AlphaFoldDB" id="A0A9X2BI19"/>
<dbReference type="Gene3D" id="3.30.70.270">
    <property type="match status" value="1"/>
</dbReference>
<organism evidence="14 15">
    <name type="scientific">Vibrio amylolyticus</name>
    <dbReference type="NCBI Taxonomy" id="2847292"/>
    <lineage>
        <taxon>Bacteria</taxon>
        <taxon>Pseudomonadati</taxon>
        <taxon>Pseudomonadota</taxon>
        <taxon>Gammaproteobacteria</taxon>
        <taxon>Vibrionales</taxon>
        <taxon>Vibrionaceae</taxon>
        <taxon>Vibrio</taxon>
    </lineage>
</organism>
<evidence type="ECO:0000256" key="9">
    <source>
        <dbReference type="ARBA" id="ARBA00023012"/>
    </source>
</evidence>
<dbReference type="InterPro" id="IPR000160">
    <property type="entry name" value="GGDEF_dom"/>
</dbReference>
<evidence type="ECO:0000259" key="13">
    <source>
        <dbReference type="PROSITE" id="PS50887"/>
    </source>
</evidence>
<name>A0A9X2BI19_9VIBR</name>
<feature type="domain" description="GGDEF" evidence="13">
    <location>
        <begin position="502"/>
        <end position="626"/>
    </location>
</feature>
<dbReference type="PANTHER" id="PTHR45138:SF9">
    <property type="entry name" value="DIGUANYLATE CYCLASE DGCM-RELATED"/>
    <property type="match status" value="1"/>
</dbReference>
<dbReference type="InterPro" id="IPR050469">
    <property type="entry name" value="Diguanylate_Cyclase"/>
</dbReference>
<dbReference type="InterPro" id="IPR043128">
    <property type="entry name" value="Rev_trsase/Diguanyl_cyclase"/>
</dbReference>
<evidence type="ECO:0000256" key="7">
    <source>
        <dbReference type="ARBA" id="ARBA00022777"/>
    </source>
</evidence>
<evidence type="ECO:0000313" key="15">
    <source>
        <dbReference type="Proteomes" id="UP001139559"/>
    </source>
</evidence>
<dbReference type="PANTHER" id="PTHR45138">
    <property type="entry name" value="REGULATORY COMPONENTS OF SENSORY TRANSDUCTION SYSTEM"/>
    <property type="match status" value="1"/>
</dbReference>
<dbReference type="PROSITE" id="PS50112">
    <property type="entry name" value="PAS"/>
    <property type="match status" value="1"/>
</dbReference>
<dbReference type="SMART" id="SM00086">
    <property type="entry name" value="PAC"/>
    <property type="match status" value="1"/>
</dbReference>
<proteinExistence type="predicted"/>
<keyword evidence="8" id="KW-0067">ATP-binding</keyword>
<evidence type="ECO:0000256" key="5">
    <source>
        <dbReference type="ARBA" id="ARBA00022679"/>
    </source>
</evidence>
<dbReference type="EMBL" id="JAJHVV010000005">
    <property type="protein sequence ID" value="MCK6263615.1"/>
    <property type="molecule type" value="Genomic_DNA"/>
</dbReference>
<dbReference type="PROSITE" id="PS50887">
    <property type="entry name" value="GGDEF"/>
    <property type="match status" value="1"/>
</dbReference>